<evidence type="ECO:0000313" key="2">
    <source>
        <dbReference type="Proteomes" id="UP000237921"/>
    </source>
</evidence>
<gene>
    <name evidence="1" type="ORF">AL533_13140</name>
</gene>
<dbReference type="EMBL" id="CP014019">
    <property type="protein sequence ID" value="AVF45258.1"/>
    <property type="molecule type" value="Genomic_DNA"/>
</dbReference>
<sequence>MSVSKVTICNNALSMIGGQQIASFEEDSKLAQTCRNIYDITRLSILRSHPWSCAKKRQILSPISTYPSFGYAHAFPLPSDYVLIISANTERYEVENRYILADTEVIHLEYVFDNDNEQTWDAMLVEAMTYKMASKLCKPVTGSDAAGQSAEAQFQFLIKQARTVNGQERPSQDVQYAESSYYWERF</sequence>
<name>A0A2L1VJE3_ACINO</name>
<accession>A0A2L1VJE3</accession>
<dbReference type="AlphaFoldDB" id="A0A2L1VJE3"/>
<evidence type="ECO:0000313" key="1">
    <source>
        <dbReference type="EMBL" id="AVF45258.1"/>
    </source>
</evidence>
<organism evidence="1 2">
    <name type="scientific">Acinetobacter nosocomialis</name>
    <dbReference type="NCBI Taxonomy" id="106654"/>
    <lineage>
        <taxon>Bacteria</taxon>
        <taxon>Pseudomonadati</taxon>
        <taxon>Pseudomonadota</taxon>
        <taxon>Gammaproteobacteria</taxon>
        <taxon>Moraxellales</taxon>
        <taxon>Moraxellaceae</taxon>
        <taxon>Acinetobacter</taxon>
        <taxon>Acinetobacter calcoaceticus/baumannii complex</taxon>
    </lineage>
</organism>
<protein>
    <recommendedName>
        <fullName evidence="3">Phage-like protein</fullName>
    </recommendedName>
</protein>
<dbReference type="Proteomes" id="UP000237921">
    <property type="component" value="Chromosome"/>
</dbReference>
<reference evidence="2" key="1">
    <citation type="submission" date="2017-12" db="EMBL/GenBank/DDBJ databases">
        <title>FDA dAtabase for Regulatory Grade micrObial Sequences (FDA-ARGOS): Supporting development and validation of Infectious Disease Dx tests.</title>
        <authorList>
            <person name="Hoffmann M."/>
            <person name="Allard M."/>
            <person name="Evans P."/>
            <person name="Brown E."/>
            <person name="Tallon L."/>
            <person name="Sadzewicz L."/>
            <person name="Sengamalay N."/>
            <person name="Ott S."/>
            <person name="Godinez A."/>
            <person name="Nagaraj S."/>
            <person name="Vavikolanu K."/>
            <person name="Aluvathingal J."/>
            <person name="Nadendla S."/>
            <person name="Sichtig H."/>
        </authorList>
    </citation>
    <scope>NUCLEOTIDE SEQUENCE [LARGE SCALE GENOMIC DNA]</scope>
    <source>
        <strain evidence="2">FDAARGOS_129</strain>
    </source>
</reference>
<dbReference type="RefSeq" id="WP_104919058.1">
    <property type="nucleotide sequence ID" value="NZ_CP014019.1"/>
</dbReference>
<proteinExistence type="predicted"/>
<evidence type="ECO:0008006" key="3">
    <source>
        <dbReference type="Google" id="ProtNLM"/>
    </source>
</evidence>